<dbReference type="SUPFAM" id="SSF52540">
    <property type="entry name" value="P-loop containing nucleoside triphosphate hydrolases"/>
    <property type="match status" value="1"/>
</dbReference>
<keyword evidence="2" id="KW-1185">Reference proteome</keyword>
<dbReference type="InterPro" id="IPR027417">
    <property type="entry name" value="P-loop_NTPase"/>
</dbReference>
<dbReference type="Gene3D" id="3.40.50.300">
    <property type="entry name" value="P-loop containing nucleotide triphosphate hydrolases"/>
    <property type="match status" value="1"/>
</dbReference>
<dbReference type="Proteomes" id="UP000031805">
    <property type="component" value="Segment"/>
</dbReference>
<evidence type="ECO:0000313" key="2">
    <source>
        <dbReference type="Proteomes" id="UP000031805"/>
    </source>
</evidence>
<dbReference type="RefSeq" id="YP_009200308.1">
    <property type="nucleotide sequence ID" value="NC_028820.1"/>
</dbReference>
<sequence length="186" mass="21803">MARLILIDGPDNAGKTTMVRNILQISDRYELIDFPKRTDSGRFDIKSRNEVACFETMLEHLDPTKIYILDRGYISNWVYGLWRNKSVDLEEFEQYETDYLRLVDNHKVLTLILMRNNIDSSFKDDLISLSKEDFNYIISLFKTFANEHDIEQVQVLNHNGANKIKSVDANAQQRIISRIIKWGPRS</sequence>
<protein>
    <submittedName>
        <fullName evidence="1">Uncharacterized protein</fullName>
    </submittedName>
</protein>
<name>A0A0B5A2G2_9CAUD</name>
<dbReference type="KEGG" id="vg:26627369"/>
<organism evidence="1 2">
    <name type="scientific">Yersinia phage vB_YenM_TG1</name>
    <dbReference type="NCBI Taxonomy" id="1589265"/>
    <lineage>
        <taxon>Viruses</taxon>
        <taxon>Duplodnaviria</taxon>
        <taxon>Heunggongvirae</taxon>
        <taxon>Uroviricota</taxon>
        <taxon>Caudoviricetes</taxon>
        <taxon>Pantevenvirales</taxon>
        <taxon>Straboviridae</taxon>
        <taxon>Tevenvirinae</taxon>
        <taxon>Tegunavirus</taxon>
        <taxon>Tegunavirus yenmtg1</taxon>
    </lineage>
</organism>
<dbReference type="EMBL" id="KP202158">
    <property type="protein sequence ID" value="AJD81855.1"/>
    <property type="molecule type" value="Genomic_DNA"/>
</dbReference>
<dbReference type="GeneID" id="26627369"/>
<accession>A0A0B5A2G2</accession>
<evidence type="ECO:0000313" key="1">
    <source>
        <dbReference type="EMBL" id="AJD81855.1"/>
    </source>
</evidence>
<gene>
    <name evidence="1" type="ORF">YenMTG1_047</name>
</gene>
<proteinExistence type="predicted"/>
<reference evidence="1 2" key="1">
    <citation type="submission" date="2014-11" db="EMBL/GenBank/DDBJ databases">
        <title>Complete genome sequence of vB_YenM_TG1, a broad host range bacteriophage which infects Yersinia enterocolitica.</title>
        <authorList>
            <person name="Leon-Velarde C.G."/>
            <person name="Kropinski A.M."/>
            <person name="Chen S."/>
            <person name="Griffiths M.W."/>
            <person name="Odumeru J.A."/>
        </authorList>
    </citation>
    <scope>NUCLEOTIDE SEQUENCE [LARGE SCALE GENOMIC DNA]</scope>
</reference>